<dbReference type="PRINTS" id="PR01036">
    <property type="entry name" value="TCRTETB"/>
</dbReference>
<evidence type="ECO:0000256" key="2">
    <source>
        <dbReference type="ARBA" id="ARBA00022692"/>
    </source>
</evidence>
<organism evidence="7 8">
    <name type="scientific">Bowdeniella nasicola</name>
    <dbReference type="NCBI Taxonomy" id="208480"/>
    <lineage>
        <taxon>Bacteria</taxon>
        <taxon>Bacillati</taxon>
        <taxon>Actinomycetota</taxon>
        <taxon>Actinomycetes</taxon>
        <taxon>Actinomycetales</taxon>
        <taxon>Actinomycetaceae</taxon>
        <taxon>Bowdeniella</taxon>
    </lineage>
</organism>
<feature type="transmembrane region" description="Helical" evidence="5">
    <location>
        <begin position="369"/>
        <end position="389"/>
    </location>
</feature>
<keyword evidence="3 5" id="KW-1133">Transmembrane helix</keyword>
<feature type="transmembrane region" description="Helical" evidence="5">
    <location>
        <begin position="140"/>
        <end position="164"/>
    </location>
</feature>
<dbReference type="EMBL" id="MQVR01000012">
    <property type="protein sequence ID" value="OKL54564.1"/>
    <property type="molecule type" value="Genomic_DNA"/>
</dbReference>
<evidence type="ECO:0000259" key="6">
    <source>
        <dbReference type="PROSITE" id="PS50850"/>
    </source>
</evidence>
<dbReference type="InterPro" id="IPR036259">
    <property type="entry name" value="MFS_trans_sf"/>
</dbReference>
<dbReference type="Pfam" id="PF07690">
    <property type="entry name" value="MFS_1"/>
    <property type="match status" value="1"/>
</dbReference>
<feature type="transmembrane region" description="Helical" evidence="5">
    <location>
        <begin position="205"/>
        <end position="227"/>
    </location>
</feature>
<dbReference type="PANTHER" id="PTHR42718">
    <property type="entry name" value="MAJOR FACILITATOR SUPERFAMILY MULTIDRUG TRANSPORTER MFSC"/>
    <property type="match status" value="1"/>
</dbReference>
<dbReference type="PANTHER" id="PTHR42718:SF39">
    <property type="entry name" value="ACTINORHODIN TRANSPORTER-RELATED"/>
    <property type="match status" value="1"/>
</dbReference>
<dbReference type="Proteomes" id="UP000185628">
    <property type="component" value="Unassembled WGS sequence"/>
</dbReference>
<comment type="subcellular location">
    <subcellularLocation>
        <location evidence="1">Cell membrane</location>
        <topology evidence="1">Multi-pass membrane protein</topology>
    </subcellularLocation>
</comment>
<dbReference type="AlphaFoldDB" id="A0A1Q5Q424"/>
<dbReference type="STRING" id="208480.SAMN02910418_00548"/>
<dbReference type="CDD" id="cd17321">
    <property type="entry name" value="MFS_MMR_MDR_like"/>
    <property type="match status" value="1"/>
</dbReference>
<name>A0A1Q5Q424_9ACTO</name>
<dbReference type="InterPro" id="IPR020846">
    <property type="entry name" value="MFS_dom"/>
</dbReference>
<dbReference type="Gene3D" id="1.20.1720.10">
    <property type="entry name" value="Multidrug resistance protein D"/>
    <property type="match status" value="1"/>
</dbReference>
<dbReference type="InterPro" id="IPR011701">
    <property type="entry name" value="MFS"/>
</dbReference>
<feature type="transmembrane region" description="Helical" evidence="5">
    <location>
        <begin position="82"/>
        <end position="102"/>
    </location>
</feature>
<reference evidence="8" key="1">
    <citation type="submission" date="2016-12" db="EMBL/GenBank/DDBJ databases">
        <authorList>
            <person name="Meng X."/>
        </authorList>
    </citation>
    <scope>NUCLEOTIDE SEQUENCE [LARGE SCALE GENOMIC DNA]</scope>
    <source>
        <strain evidence="8">DSM 19116</strain>
    </source>
</reference>
<feature type="transmembrane region" description="Helical" evidence="5">
    <location>
        <begin position="450"/>
        <end position="470"/>
    </location>
</feature>
<keyword evidence="2 5" id="KW-0812">Transmembrane</keyword>
<evidence type="ECO:0000256" key="4">
    <source>
        <dbReference type="ARBA" id="ARBA00023136"/>
    </source>
</evidence>
<comment type="caution">
    <text evidence="7">The sequence shown here is derived from an EMBL/GenBank/DDBJ whole genome shotgun (WGS) entry which is preliminary data.</text>
</comment>
<evidence type="ECO:0000313" key="7">
    <source>
        <dbReference type="EMBL" id="OKL54564.1"/>
    </source>
</evidence>
<feature type="transmembrane region" description="Helical" evidence="5">
    <location>
        <begin position="16"/>
        <end position="38"/>
    </location>
</feature>
<feature type="transmembrane region" description="Helical" evidence="5">
    <location>
        <begin position="309"/>
        <end position="330"/>
    </location>
</feature>
<feature type="transmembrane region" description="Helical" evidence="5">
    <location>
        <begin position="342"/>
        <end position="363"/>
    </location>
</feature>
<keyword evidence="8" id="KW-1185">Reference proteome</keyword>
<dbReference type="GO" id="GO:0005886">
    <property type="term" value="C:plasma membrane"/>
    <property type="evidence" value="ECO:0007669"/>
    <property type="project" value="UniProtKB-SubCell"/>
</dbReference>
<keyword evidence="4 5" id="KW-0472">Membrane</keyword>
<proteinExistence type="predicted"/>
<feature type="transmembrane region" description="Helical" evidence="5">
    <location>
        <begin position="278"/>
        <end position="303"/>
    </location>
</feature>
<evidence type="ECO:0000256" key="5">
    <source>
        <dbReference type="SAM" id="Phobius"/>
    </source>
</evidence>
<feature type="transmembrane region" description="Helical" evidence="5">
    <location>
        <begin position="170"/>
        <end position="193"/>
    </location>
</feature>
<dbReference type="Gene3D" id="1.20.1250.20">
    <property type="entry name" value="MFS general substrate transporter like domains"/>
    <property type="match status" value="1"/>
</dbReference>
<dbReference type="SUPFAM" id="SSF103473">
    <property type="entry name" value="MFS general substrate transporter"/>
    <property type="match status" value="1"/>
</dbReference>
<feature type="transmembrane region" description="Helical" evidence="5">
    <location>
        <begin position="50"/>
        <end position="70"/>
    </location>
</feature>
<dbReference type="PROSITE" id="PS50850">
    <property type="entry name" value="MFS"/>
    <property type="match status" value="1"/>
</dbReference>
<feature type="domain" description="Major facilitator superfamily (MFS) profile" evidence="6">
    <location>
        <begin position="16"/>
        <end position="476"/>
    </location>
</feature>
<evidence type="ECO:0000256" key="1">
    <source>
        <dbReference type="ARBA" id="ARBA00004651"/>
    </source>
</evidence>
<evidence type="ECO:0000256" key="3">
    <source>
        <dbReference type="ARBA" id="ARBA00022989"/>
    </source>
</evidence>
<feature type="transmembrane region" description="Helical" evidence="5">
    <location>
        <begin position="239"/>
        <end position="257"/>
    </location>
</feature>
<feature type="transmembrane region" description="Helical" evidence="5">
    <location>
        <begin position="108"/>
        <end position="128"/>
    </location>
</feature>
<feature type="transmembrane region" description="Helical" evidence="5">
    <location>
        <begin position="418"/>
        <end position="438"/>
    </location>
</feature>
<dbReference type="OrthoDB" id="9781469at2"/>
<gene>
    <name evidence="7" type="ORF">BSZ39_03280</name>
</gene>
<dbReference type="GO" id="GO:0022857">
    <property type="term" value="F:transmembrane transporter activity"/>
    <property type="evidence" value="ECO:0007669"/>
    <property type="project" value="InterPro"/>
</dbReference>
<accession>A0A1Q5Q424</accession>
<evidence type="ECO:0000313" key="8">
    <source>
        <dbReference type="Proteomes" id="UP000185628"/>
    </source>
</evidence>
<dbReference type="RefSeq" id="WP_073715964.1">
    <property type="nucleotide sequence ID" value="NZ_MQVR01000012.1"/>
</dbReference>
<sequence>MTSESSTLPPEERRRAFAVILAAGFMTLLDVSIVNIALPSVEASLNANATHIQLIVAGYSLAFGLVLVPAGRLGDVYGRRRIFLLGVIGFVIASVACGLAPTAALLSIFRLLQGVAAALINPQVVGLIQQLFSGPERGRAFGIFGASIGVSTAIGPVLGGALIGGLGPELGWRAVFLVNLPVGIILVIAARRYLPGHSRMEAAKLGLDIVGLILLGVTVLAIMMPFVGAERTGLAGAPWWWLAIAAVGYVAFMAWELRLDSRGGSAVVPRSLMRNTGFVFGTAMGTAYFAGFTGIWIVISVYIQSGLQLGALIAGLIGLPFSITAGYMSARSGHWLPRYGRWLVVIGLAVMGVGIAALDIASIVVPEPYIPWVMMAIMGVAGVGSGFVISPNQALTLADVPVASGGTAGGVLQTTQRVGASVGLAVMTSVFFTTQATAGGDAASSYGHAFSMALRVTVGMIVVALIIAVIDARRRQHDADAEANS</sequence>
<protein>
    <submittedName>
        <fullName evidence="7">MFS transporter</fullName>
    </submittedName>
</protein>